<dbReference type="Gene3D" id="1.20.120.1870">
    <property type="entry name" value="Fic/DOC protein, Fido domain"/>
    <property type="match status" value="1"/>
</dbReference>
<accession>A0ABM5ZXY9</accession>
<dbReference type="InterPro" id="IPR011204">
    <property type="entry name" value="Virulence_RhuM-like"/>
</dbReference>
<feature type="domain" description="Fido" evidence="1">
    <location>
        <begin position="197"/>
        <end position="324"/>
    </location>
</feature>
<dbReference type="Pfam" id="PF02661">
    <property type="entry name" value="Fic"/>
    <property type="match status" value="1"/>
</dbReference>
<evidence type="ECO:0000313" key="3">
    <source>
        <dbReference type="Proteomes" id="UP000076104"/>
    </source>
</evidence>
<proteinExistence type="predicted"/>
<dbReference type="RefSeq" id="WP_062844594.1">
    <property type="nucleotide sequence ID" value="NZ_CP014945.1"/>
</dbReference>
<sequence>MKAIENNDISTIEIYESADGKAQVNVRFEQETVWLSQAQMTALFGRDQSVISRHIANALSDEEVSEKSNMQKMHIANADRPVTFYDLDVVISVGYRIKSPQGVQFRRWATQRLREYLVQGYTLNQQRFDKNSAELQQALRLIKKTAQSPKLKTDEGRGLVEIISRYTQTFLWLQRYDEGLLDNPAGQEGGVLPSPTEAMDALNNLKSQLINRGEATELFAKPRGDGLSSVLGNLEQTVFGEPAYPTIESKAAHLLYFMVKNHPFTDGNKRSGAFLFVDFLHRNGRLLNDQGEMAINNTGLAALTLLVAESDPNQKETLIKLIMNMLSLEV</sequence>
<dbReference type="EMBL" id="CP014945">
    <property type="protein sequence ID" value="AMT96965.1"/>
    <property type="molecule type" value="Genomic_DNA"/>
</dbReference>
<dbReference type="InterPro" id="IPR003812">
    <property type="entry name" value="Fido"/>
</dbReference>
<evidence type="ECO:0000259" key="1">
    <source>
        <dbReference type="PROSITE" id="PS51459"/>
    </source>
</evidence>
<keyword evidence="3" id="KW-1185">Reference proteome</keyword>
<protein>
    <submittedName>
        <fullName evidence="2">Cytochrome c</fullName>
    </submittedName>
</protein>
<name>A0ABM5ZXY9_9GAMM</name>
<dbReference type="InterPro" id="IPR036597">
    <property type="entry name" value="Fido-like_dom_sf"/>
</dbReference>
<reference evidence="2 3" key="1">
    <citation type="submission" date="2016-03" db="EMBL/GenBank/DDBJ databases">
        <title>Genome sequencing of Psychrobacter alimentarius PAMC 27889.</title>
        <authorList>
            <person name="Lee J."/>
            <person name="Kim O.-S."/>
        </authorList>
    </citation>
    <scope>NUCLEOTIDE SEQUENCE [LARGE SCALE GENOMIC DNA]</scope>
    <source>
        <strain evidence="2 3">PAMC 27889</strain>
    </source>
</reference>
<dbReference type="PANTHER" id="PTHR35810">
    <property type="entry name" value="CYTOPLASMIC PROTEIN-RELATED"/>
    <property type="match status" value="1"/>
</dbReference>
<organism evidence="2 3">
    <name type="scientific">Psychrobacter alimentarius</name>
    <dbReference type="NCBI Taxonomy" id="261164"/>
    <lineage>
        <taxon>Bacteria</taxon>
        <taxon>Pseudomonadati</taxon>
        <taxon>Pseudomonadota</taxon>
        <taxon>Gammaproteobacteria</taxon>
        <taxon>Moraxellales</taxon>
        <taxon>Moraxellaceae</taxon>
        <taxon>Psychrobacter</taxon>
    </lineage>
</organism>
<dbReference type="PROSITE" id="PS51459">
    <property type="entry name" value="FIDO"/>
    <property type="match status" value="1"/>
</dbReference>
<dbReference type="SUPFAM" id="SSF140931">
    <property type="entry name" value="Fic-like"/>
    <property type="match status" value="1"/>
</dbReference>
<dbReference type="GeneID" id="33058908"/>
<evidence type="ECO:0000313" key="2">
    <source>
        <dbReference type="EMBL" id="AMT96965.1"/>
    </source>
</evidence>
<dbReference type="Pfam" id="PF13310">
    <property type="entry name" value="Virulence_RhuM"/>
    <property type="match status" value="1"/>
</dbReference>
<dbReference type="Proteomes" id="UP000076104">
    <property type="component" value="Chromosome"/>
</dbReference>
<dbReference type="PANTHER" id="PTHR35810:SF1">
    <property type="entry name" value="CYTOPLASMIC PROTEIN"/>
    <property type="match status" value="1"/>
</dbReference>
<dbReference type="InterPro" id="IPR053737">
    <property type="entry name" value="Type_II_TA_Toxin"/>
</dbReference>
<gene>
    <name evidence="2" type="ORF">A3K91_1361</name>
</gene>